<reference evidence="1" key="1">
    <citation type="submission" date="2021-05" db="EMBL/GenBank/DDBJ databases">
        <title>A free-living protist that lacks canonical eukaryotic 1 DNA replication and segregation systems.</title>
        <authorList>
            <person name="Salas-Leiva D.E."/>
            <person name="Tromer E.C."/>
            <person name="Curtis B.A."/>
            <person name="Jerlstrom-Hultqvist J."/>
            <person name="Kolisko M."/>
            <person name="Yi Z."/>
            <person name="Salas-Leiva J.S."/>
            <person name="Gallot-Lavallee L."/>
            <person name="Kops G.J.P.L."/>
            <person name="Archibald J.M."/>
            <person name="Simpson A.G.B."/>
            <person name="Roger A.J."/>
        </authorList>
    </citation>
    <scope>NUCLEOTIDE SEQUENCE</scope>
    <source>
        <strain evidence="1">BICM</strain>
    </source>
</reference>
<sequence length="414" mass="45783">MSWPVIYDSQLSDLIDALRDCSVCAVAGQRLSGRKTLVNQALERLRYPTVHVNRSLLCLDDTPSTVVSLAKRLRRLVLVRTPPIYRVRSSTVSCLGRLFDLLEGNPYSLPFVFILDDDVPDEEALMISRLLRKSTKSKIVHITNYKADTLPYEQVVTIPSRSVESLRLMIQHTLLNCEPATKEWTLPVVSEFASTMVRWLGGTFDFGPLMRLTRDIAVYVTAHHTPVAVSDLAIQSILPSMSSHDKGVLLYSIMFAGGSLIIRDLPFEADVSPAGFLKPFEKLALVTVAVATICMEGNDSKLFVNQNVGKRKAVQISINTHRRVIHSSIDRLYNIFLHLGTQVADPGIAVVPLFSASSLGQVLESLVSRGMVDRHATGRYSASMDEQALVQMAEGLDEGLGVMVRGFVGRLLPH</sequence>
<keyword evidence="2" id="KW-1185">Reference proteome</keyword>
<proteinExistence type="predicted"/>
<evidence type="ECO:0000313" key="2">
    <source>
        <dbReference type="Proteomes" id="UP000717585"/>
    </source>
</evidence>
<accession>A0A8J6B1Q1</accession>
<dbReference type="Proteomes" id="UP000717585">
    <property type="component" value="Unassembled WGS sequence"/>
</dbReference>
<evidence type="ECO:0000313" key="1">
    <source>
        <dbReference type="EMBL" id="KAG9397385.1"/>
    </source>
</evidence>
<gene>
    <name evidence="1" type="ORF">J8273_0875</name>
</gene>
<name>A0A8J6B1Q1_9EUKA</name>
<comment type="caution">
    <text evidence="1">The sequence shown here is derived from an EMBL/GenBank/DDBJ whole genome shotgun (WGS) entry which is preliminary data.</text>
</comment>
<protein>
    <submittedName>
        <fullName evidence="1">Uncharacterized protein</fullName>
    </submittedName>
</protein>
<dbReference type="AlphaFoldDB" id="A0A8J6B1Q1"/>
<dbReference type="EMBL" id="JAHDYR010000002">
    <property type="protein sequence ID" value="KAG9397385.1"/>
    <property type="molecule type" value="Genomic_DNA"/>
</dbReference>
<organism evidence="1 2">
    <name type="scientific">Carpediemonas membranifera</name>
    <dbReference type="NCBI Taxonomy" id="201153"/>
    <lineage>
        <taxon>Eukaryota</taxon>
        <taxon>Metamonada</taxon>
        <taxon>Carpediemonas-like organisms</taxon>
        <taxon>Carpediemonas</taxon>
    </lineage>
</organism>